<keyword evidence="4 5" id="KW-0472">Membrane</keyword>
<name>A0A819VRK7_9BILA</name>
<protein>
    <recommendedName>
        <fullName evidence="6">G-protein coupled receptors family 1 profile domain-containing protein</fullName>
    </recommendedName>
</protein>
<gene>
    <name evidence="7" type="ORF">IZO911_LOCUS6528</name>
    <name evidence="8" type="ORF">KXQ929_LOCUS35188</name>
</gene>
<feature type="transmembrane region" description="Helical" evidence="5">
    <location>
        <begin position="103"/>
        <end position="125"/>
    </location>
</feature>
<dbReference type="AlphaFoldDB" id="A0A819VRK7"/>
<dbReference type="EMBL" id="CAJNOE010000041">
    <property type="protein sequence ID" value="CAF0793434.1"/>
    <property type="molecule type" value="Genomic_DNA"/>
</dbReference>
<dbReference type="EMBL" id="CAJOBB010005027">
    <property type="protein sequence ID" value="CAF4112939.1"/>
    <property type="molecule type" value="Genomic_DNA"/>
</dbReference>
<keyword evidence="3 5" id="KW-1133">Transmembrane helix</keyword>
<reference evidence="8" key="1">
    <citation type="submission" date="2021-02" db="EMBL/GenBank/DDBJ databases">
        <authorList>
            <person name="Nowell W R."/>
        </authorList>
    </citation>
    <scope>NUCLEOTIDE SEQUENCE</scope>
</reference>
<evidence type="ECO:0000256" key="5">
    <source>
        <dbReference type="SAM" id="Phobius"/>
    </source>
</evidence>
<feature type="domain" description="G-protein coupled receptors family 1 profile" evidence="6">
    <location>
        <begin position="40"/>
        <end position="299"/>
    </location>
</feature>
<comment type="caution">
    <text evidence="8">The sequence shown here is derived from an EMBL/GenBank/DDBJ whole genome shotgun (WGS) entry which is preliminary data.</text>
</comment>
<feature type="transmembrane region" description="Helical" evidence="5">
    <location>
        <begin position="189"/>
        <end position="216"/>
    </location>
</feature>
<evidence type="ECO:0000313" key="8">
    <source>
        <dbReference type="EMBL" id="CAF4112939.1"/>
    </source>
</evidence>
<evidence type="ECO:0000313" key="7">
    <source>
        <dbReference type="EMBL" id="CAF0793434.1"/>
    </source>
</evidence>
<dbReference type="Proteomes" id="UP000663868">
    <property type="component" value="Unassembled WGS sequence"/>
</dbReference>
<feature type="transmembrane region" description="Helical" evidence="5">
    <location>
        <begin position="146"/>
        <end position="169"/>
    </location>
</feature>
<dbReference type="CDD" id="cd00637">
    <property type="entry name" value="7tm_classA_rhodopsin-like"/>
    <property type="match status" value="1"/>
</dbReference>
<dbReference type="PROSITE" id="PS50262">
    <property type="entry name" value="G_PROTEIN_RECEP_F1_2"/>
    <property type="match status" value="1"/>
</dbReference>
<evidence type="ECO:0000256" key="1">
    <source>
        <dbReference type="ARBA" id="ARBA00004370"/>
    </source>
</evidence>
<sequence length="313" mass="36733">MSSGNSTNSTLFPDGLVTPIIIIILDIFGISSCIIGICKTSILILLILIQRRLIKLKDKILFLLSLNMYTSIFVSHLCFLYTFTSMLIGHLYPNKPETNFDTWTCHFIIYLATVAIVSTLYSNTFQALHRFIRIIYYNRPAFYRNIYLYIFGLIIQILLSALQPLPIHLTGHFRYEDYHCQIRLTDWRGMIMGAVIVWLLPVLPTIIIYIYTIHFIRRYSLLFTLQQRSRIKRDVTIIKRLVLLIVFILVFGIPACCTTIVYYIFGYVEWWANHLTWLTFVLSFIGISILQTCYSPHLRILWVRILNRSIRPQ</sequence>
<dbReference type="Gene3D" id="1.20.1070.10">
    <property type="entry name" value="Rhodopsin 7-helix transmembrane proteins"/>
    <property type="match status" value="1"/>
</dbReference>
<comment type="subcellular location">
    <subcellularLocation>
        <location evidence="1">Membrane</location>
    </subcellularLocation>
</comment>
<evidence type="ECO:0000259" key="6">
    <source>
        <dbReference type="PROSITE" id="PS50262"/>
    </source>
</evidence>
<evidence type="ECO:0000313" key="9">
    <source>
        <dbReference type="Proteomes" id="UP000663868"/>
    </source>
</evidence>
<organism evidence="8 9">
    <name type="scientific">Adineta steineri</name>
    <dbReference type="NCBI Taxonomy" id="433720"/>
    <lineage>
        <taxon>Eukaryota</taxon>
        <taxon>Metazoa</taxon>
        <taxon>Spiralia</taxon>
        <taxon>Gnathifera</taxon>
        <taxon>Rotifera</taxon>
        <taxon>Eurotatoria</taxon>
        <taxon>Bdelloidea</taxon>
        <taxon>Adinetida</taxon>
        <taxon>Adinetidae</taxon>
        <taxon>Adineta</taxon>
    </lineage>
</organism>
<dbReference type="SUPFAM" id="SSF81321">
    <property type="entry name" value="Family A G protein-coupled receptor-like"/>
    <property type="match status" value="1"/>
</dbReference>
<evidence type="ECO:0000256" key="3">
    <source>
        <dbReference type="ARBA" id="ARBA00022989"/>
    </source>
</evidence>
<evidence type="ECO:0000256" key="4">
    <source>
        <dbReference type="ARBA" id="ARBA00023136"/>
    </source>
</evidence>
<proteinExistence type="predicted"/>
<dbReference type="Proteomes" id="UP000663860">
    <property type="component" value="Unassembled WGS sequence"/>
</dbReference>
<feature type="transmembrane region" description="Helical" evidence="5">
    <location>
        <begin position="20"/>
        <end position="48"/>
    </location>
</feature>
<accession>A0A819VRK7</accession>
<feature type="transmembrane region" description="Helical" evidence="5">
    <location>
        <begin position="237"/>
        <end position="265"/>
    </location>
</feature>
<evidence type="ECO:0000256" key="2">
    <source>
        <dbReference type="ARBA" id="ARBA00022692"/>
    </source>
</evidence>
<keyword evidence="2 5" id="KW-0812">Transmembrane</keyword>
<feature type="transmembrane region" description="Helical" evidence="5">
    <location>
        <begin position="277"/>
        <end position="294"/>
    </location>
</feature>
<dbReference type="InterPro" id="IPR017452">
    <property type="entry name" value="GPCR_Rhodpsn_7TM"/>
</dbReference>
<feature type="transmembrane region" description="Helical" evidence="5">
    <location>
        <begin position="60"/>
        <end position="83"/>
    </location>
</feature>
<dbReference type="GO" id="GO:0016020">
    <property type="term" value="C:membrane"/>
    <property type="evidence" value="ECO:0007669"/>
    <property type="project" value="UniProtKB-SubCell"/>
</dbReference>